<evidence type="ECO:0000313" key="10">
    <source>
        <dbReference type="Proteomes" id="UP001642483"/>
    </source>
</evidence>
<comment type="caution">
    <text evidence="9">The sequence shown here is derived from an EMBL/GenBank/DDBJ whole genome shotgun (WGS) entry which is preliminary data.</text>
</comment>
<dbReference type="InterPro" id="IPR000778">
    <property type="entry name" value="Cyt_b245_heavy_chain"/>
</dbReference>
<dbReference type="InterPro" id="IPR039261">
    <property type="entry name" value="FNR_nucleotide-bd"/>
</dbReference>
<accession>A0ABP0FSM5</accession>
<dbReference type="InterPro" id="IPR017927">
    <property type="entry name" value="FAD-bd_FR_type"/>
</dbReference>
<evidence type="ECO:0000256" key="3">
    <source>
        <dbReference type="ARBA" id="ARBA00022989"/>
    </source>
</evidence>
<comment type="catalytic activity">
    <reaction evidence="6">
        <text>NADPH + 2 O2 = 2 superoxide + NADP(+) + H(+)</text>
        <dbReference type="Rhea" id="RHEA:63180"/>
        <dbReference type="ChEBI" id="CHEBI:15378"/>
        <dbReference type="ChEBI" id="CHEBI:15379"/>
        <dbReference type="ChEBI" id="CHEBI:18421"/>
        <dbReference type="ChEBI" id="CHEBI:57783"/>
        <dbReference type="ChEBI" id="CHEBI:58349"/>
    </reaction>
</comment>
<evidence type="ECO:0000259" key="8">
    <source>
        <dbReference type="PROSITE" id="PS51384"/>
    </source>
</evidence>
<protein>
    <recommendedName>
        <fullName evidence="8">FAD-binding FR-type domain-containing protein</fullName>
    </recommendedName>
</protein>
<dbReference type="CDD" id="cd06186">
    <property type="entry name" value="NOX_Duox_like_FAD_NADP"/>
    <property type="match status" value="1"/>
</dbReference>
<keyword evidence="5 7" id="KW-0472">Membrane</keyword>
<evidence type="ECO:0000256" key="6">
    <source>
        <dbReference type="ARBA" id="ARBA00049908"/>
    </source>
</evidence>
<dbReference type="InterPro" id="IPR013112">
    <property type="entry name" value="FAD-bd_8"/>
</dbReference>
<keyword evidence="3 7" id="KW-1133">Transmembrane helix</keyword>
<evidence type="ECO:0000256" key="1">
    <source>
        <dbReference type="ARBA" id="ARBA00004141"/>
    </source>
</evidence>
<name>A0ABP0FSM5_CLALP</name>
<feature type="transmembrane region" description="Helical" evidence="7">
    <location>
        <begin position="12"/>
        <end position="34"/>
    </location>
</feature>
<feature type="transmembrane region" description="Helical" evidence="7">
    <location>
        <begin position="168"/>
        <end position="196"/>
    </location>
</feature>
<feature type="domain" description="FAD-binding FR-type" evidence="8">
    <location>
        <begin position="293"/>
        <end position="402"/>
    </location>
</feature>
<dbReference type="InterPro" id="IPR013121">
    <property type="entry name" value="Fe_red_NAD-bd_6"/>
</dbReference>
<organism evidence="9 10">
    <name type="scientific">Clavelina lepadiformis</name>
    <name type="common">Light-bulb sea squirt</name>
    <name type="synonym">Ascidia lepadiformis</name>
    <dbReference type="NCBI Taxonomy" id="159417"/>
    <lineage>
        <taxon>Eukaryota</taxon>
        <taxon>Metazoa</taxon>
        <taxon>Chordata</taxon>
        <taxon>Tunicata</taxon>
        <taxon>Ascidiacea</taxon>
        <taxon>Aplousobranchia</taxon>
        <taxon>Clavelinidae</taxon>
        <taxon>Clavelina</taxon>
    </lineage>
</organism>
<dbReference type="InterPro" id="IPR017938">
    <property type="entry name" value="Riboflavin_synthase-like_b-brl"/>
</dbReference>
<feature type="transmembrane region" description="Helical" evidence="7">
    <location>
        <begin position="54"/>
        <end position="74"/>
    </location>
</feature>
<dbReference type="Proteomes" id="UP001642483">
    <property type="component" value="Unassembled WGS sequence"/>
</dbReference>
<dbReference type="InterPro" id="IPR050369">
    <property type="entry name" value="RBOH/FRE"/>
</dbReference>
<dbReference type="Pfam" id="PF08022">
    <property type="entry name" value="FAD_binding_8"/>
    <property type="match status" value="1"/>
</dbReference>
<keyword evidence="4" id="KW-0560">Oxidoreductase</keyword>
<evidence type="ECO:0000256" key="5">
    <source>
        <dbReference type="ARBA" id="ARBA00023136"/>
    </source>
</evidence>
<gene>
    <name evidence="9" type="ORF">CVLEPA_LOCUS13284</name>
</gene>
<evidence type="ECO:0000256" key="7">
    <source>
        <dbReference type="SAM" id="Phobius"/>
    </source>
</evidence>
<dbReference type="PRINTS" id="PR00466">
    <property type="entry name" value="GP91PHOX"/>
</dbReference>
<dbReference type="Pfam" id="PF01794">
    <property type="entry name" value="Ferric_reduct"/>
    <property type="match status" value="1"/>
</dbReference>
<dbReference type="PANTHER" id="PTHR11972">
    <property type="entry name" value="NADPH OXIDASE"/>
    <property type="match status" value="1"/>
</dbReference>
<dbReference type="EMBL" id="CAWYQH010000096">
    <property type="protein sequence ID" value="CAK8682628.1"/>
    <property type="molecule type" value="Genomic_DNA"/>
</dbReference>
<evidence type="ECO:0000256" key="4">
    <source>
        <dbReference type="ARBA" id="ARBA00023002"/>
    </source>
</evidence>
<dbReference type="Gene3D" id="2.40.30.10">
    <property type="entry name" value="Translation factors"/>
    <property type="match status" value="1"/>
</dbReference>
<feature type="transmembrane region" description="Helical" evidence="7">
    <location>
        <begin position="208"/>
        <end position="228"/>
    </location>
</feature>
<reference evidence="9 10" key="1">
    <citation type="submission" date="2024-02" db="EMBL/GenBank/DDBJ databases">
        <authorList>
            <person name="Daric V."/>
            <person name="Darras S."/>
        </authorList>
    </citation>
    <scope>NUCLEOTIDE SEQUENCE [LARGE SCALE GENOMIC DNA]</scope>
</reference>
<evidence type="ECO:0000256" key="2">
    <source>
        <dbReference type="ARBA" id="ARBA00022692"/>
    </source>
</evidence>
<comment type="subcellular location">
    <subcellularLocation>
        <location evidence="1">Membrane</location>
        <topology evidence="1">Multi-pass membrane protein</topology>
    </subcellularLocation>
</comment>
<dbReference type="SFLD" id="SFLDG01169">
    <property type="entry name" value="NADPH_oxidase_subgroup_(NOX)"/>
    <property type="match status" value="1"/>
</dbReference>
<dbReference type="SUPFAM" id="SSF63380">
    <property type="entry name" value="Riboflavin synthase domain-like"/>
    <property type="match status" value="1"/>
</dbReference>
<proteinExistence type="predicted"/>
<keyword evidence="10" id="KW-1185">Reference proteome</keyword>
<keyword evidence="2 7" id="KW-0812">Transmembrane</keyword>
<dbReference type="PANTHER" id="PTHR11972:SF191">
    <property type="entry name" value="FAD-BINDING FR-TYPE DOMAIN-CONTAINING PROTEIN"/>
    <property type="match status" value="1"/>
</dbReference>
<dbReference type="InterPro" id="IPR013130">
    <property type="entry name" value="Fe3_Rdtase_TM_dom"/>
</dbReference>
<feature type="transmembrane region" description="Helical" evidence="7">
    <location>
        <begin position="103"/>
        <end position="121"/>
    </location>
</feature>
<dbReference type="Gene3D" id="3.40.50.80">
    <property type="entry name" value="Nucleotide-binding domain of ferredoxin-NADP reductase (FNR) module"/>
    <property type="match status" value="1"/>
</dbReference>
<dbReference type="PROSITE" id="PS51384">
    <property type="entry name" value="FAD_FR"/>
    <property type="match status" value="1"/>
</dbReference>
<evidence type="ECO:0000313" key="9">
    <source>
        <dbReference type="EMBL" id="CAK8682628.1"/>
    </source>
</evidence>
<sequence>MSRLSGLLANELPKYLVLLIWLGLNVFLFVYYYLFYDTRPEFFYTRILLGPALALARAPAACLNLNCMLVLLPICRNLLSRFRRACMCCPRRVRVVLDKNIKFHRLCAYMIVLMTLIHYYAHCFNVDFFTSVYRVPLNSRNTTTVSKLRWRLTQIGGNNYLNPIRSDVWSVGAVFLLTGGWTGVIITLSLFFMVTSSVELIRRSYFEVFWYTHHLFVVFYGFLVVHGISRQVRGQTPASLQNHNVTFCSQHPDLWPNPPCPLPVFQGSEPMTWKWVIAPMILYVIERIIRFVRFTQHVEILKVIKHPSRVVEIQMRKSGFFAEVGQYVFIMCPKLSNLEWHPFTLTSAPEENYCSVHIRIVGGWTSDLSKALGADGEGPEVLPSWKMPRIAVDGPFGTASEDVFTYPVAICVGSGIGVTPFASLLKSVWYKNLNPEKELALKKVYFFWICPEVHAFEWFGDMLTHLEQQLIETGQQNLIEYNIYLTRGWDAKQAKTIMVHEEDERDVITGLEQKTNYGRPNWDDIFMKVAQTHPSTHVGVFFCGVAALSHELHRMSNKHSGNGVVFHYNKENF</sequence>
<dbReference type="Pfam" id="PF08030">
    <property type="entry name" value="NAD_binding_6"/>
    <property type="match status" value="1"/>
</dbReference>
<dbReference type="SUPFAM" id="SSF52343">
    <property type="entry name" value="Ferredoxin reductase-like, C-terminal NADP-linked domain"/>
    <property type="match status" value="1"/>
</dbReference>